<gene>
    <name evidence="1" type="ORF">EH244_29305</name>
</gene>
<organism evidence="1 2">
    <name type="scientific">Variovorax beijingensis</name>
    <dbReference type="NCBI Taxonomy" id="2496117"/>
    <lineage>
        <taxon>Bacteria</taxon>
        <taxon>Pseudomonadati</taxon>
        <taxon>Pseudomonadota</taxon>
        <taxon>Betaproteobacteria</taxon>
        <taxon>Burkholderiales</taxon>
        <taxon>Comamonadaceae</taxon>
        <taxon>Variovorax</taxon>
    </lineage>
</organism>
<sequence>MFDLAHQLCEVVNGRPILSPAKFIEMMGLDSDAFASNALVRRDTITRSPAGIQSHIRTTLQVLAAVMGSMGDDFQAGIFWYRNEPLAVFDYKTAETLVTKRRAANVVDLRFCGVSSLELIVDL</sequence>
<reference evidence="1 2" key="1">
    <citation type="submission" date="2018-11" db="EMBL/GenBank/DDBJ databases">
        <title>The genome of Variovorax sp T529.</title>
        <authorList>
            <person name="Gao J."/>
        </authorList>
    </citation>
    <scope>NUCLEOTIDE SEQUENCE [LARGE SCALE GENOMIC DNA]</scope>
    <source>
        <strain evidence="1 2">T529</strain>
    </source>
</reference>
<comment type="caution">
    <text evidence="1">The sequence shown here is derived from an EMBL/GenBank/DDBJ whole genome shotgun (WGS) entry which is preliminary data.</text>
</comment>
<name>A0A3P3E433_9BURK</name>
<evidence type="ECO:0000313" key="1">
    <source>
        <dbReference type="EMBL" id="RRH81207.1"/>
    </source>
</evidence>
<dbReference type="EMBL" id="RQXU01000032">
    <property type="protein sequence ID" value="RRH81207.1"/>
    <property type="molecule type" value="Genomic_DNA"/>
</dbReference>
<dbReference type="Proteomes" id="UP000271590">
    <property type="component" value="Unassembled WGS sequence"/>
</dbReference>
<evidence type="ECO:0000313" key="2">
    <source>
        <dbReference type="Proteomes" id="UP000271590"/>
    </source>
</evidence>
<protein>
    <submittedName>
        <fullName evidence="1">DUF2384 domain-containing protein</fullName>
    </submittedName>
</protein>
<accession>A0A3P3E433</accession>
<proteinExistence type="predicted"/>
<dbReference type="AlphaFoldDB" id="A0A3P3E433"/>